<dbReference type="Proteomes" id="UP000053617">
    <property type="component" value="Unassembled WGS sequence"/>
</dbReference>
<feature type="compositionally biased region" description="Basic and acidic residues" evidence="1">
    <location>
        <begin position="508"/>
        <end position="520"/>
    </location>
</feature>
<dbReference type="PANTHER" id="PTHR47807">
    <property type="entry name" value="PROTEIN TBF1"/>
    <property type="match status" value="1"/>
</dbReference>
<organism evidence="3 4">
    <name type="scientific">Rhinocladiella mackenziei CBS 650.93</name>
    <dbReference type="NCBI Taxonomy" id="1442369"/>
    <lineage>
        <taxon>Eukaryota</taxon>
        <taxon>Fungi</taxon>
        <taxon>Dikarya</taxon>
        <taxon>Ascomycota</taxon>
        <taxon>Pezizomycotina</taxon>
        <taxon>Eurotiomycetes</taxon>
        <taxon>Chaetothyriomycetidae</taxon>
        <taxon>Chaetothyriales</taxon>
        <taxon>Herpotrichiellaceae</taxon>
        <taxon>Rhinocladiella</taxon>
    </lineage>
</organism>
<sequence length="849" mass="94938">MARRAARSVSRKNKPLSPPKPSTSAVFVDASNQNKRSTRSATREVPATQHQVQNISHVLGQIDEASTSQQADDSGLDISPSRSSISSGSLLQDELDSLNRDELVEYIGDLHGDAAALLSLFQVADDETLRMFCAKLSEPESLQRHRFQTRGRRFLIVREFYGNLDFIKVDIVVRKLAGTIALGHINAGPWRPDPILYLANLAVQMMAVFSTSSFDQHTYLQFMFNNFPKPFAGRDLFLIGPGMSERTVDIYIDILTQFYIREVEANKHQLSFDPDFLVRKIFLDEDNQLRRFEHNSRRKKAMERVKTIRKHVGQDARAPIDLDALKHQFPWSDFALKVVKWSMARKQELDGIIDSKGGIGHIKDLLAGDLGDDGTSAEEPFHGPGPRADITRRPPAVTANEEATRSGKKGKPGPLRGKALSANMERLRLQREHYAAQPSGAESDAITEITQDSVHEIPQSPTPVNDDDGGPADEDGMDESVANSVEQADDEEELVPTQQTLIVLNTIKRREEQSEKENRKQTAKKVSYMDPQEDAVQVQFNTPSDSEPDPSGRPGKHPRQEPEGSDDEDDFETDTRAAKRPRHGAEGSRQRSLATRNTARSHSGVEDGPHEEDDEDAEIPAESPVITPRRGNRPPQSTQASSSHSPKRPLLHSELSRESEPPRASTQQPTTREPLRPVSLSRLPHSTAPARLREDSTISPPPRPAHQEPPLSQVSRVNQEAKLAARLSRETYQGRGVQVRKPYTEAEVDRLMEMIELHGTKWARILDEDKAHGDGPLLQNRSQVQLKDKARNIKLDYLKARRRLPPGFESVSIGGRQIEILRGLGIDYVEGRFTGNDINAQMRDDDDFG</sequence>
<evidence type="ECO:0000259" key="2">
    <source>
        <dbReference type="SMART" id="SM00717"/>
    </source>
</evidence>
<gene>
    <name evidence="3" type="ORF">Z518_04273</name>
</gene>
<feature type="compositionally biased region" description="Basic residues" evidence="1">
    <location>
        <begin position="1"/>
        <end position="14"/>
    </location>
</feature>
<name>A0A0D2H7B7_9EURO</name>
<dbReference type="SMART" id="SM00717">
    <property type="entry name" value="SANT"/>
    <property type="match status" value="1"/>
</dbReference>
<feature type="region of interest" description="Disordered" evidence="1">
    <location>
        <begin position="66"/>
        <end position="88"/>
    </location>
</feature>
<evidence type="ECO:0000313" key="3">
    <source>
        <dbReference type="EMBL" id="KIX06298.1"/>
    </source>
</evidence>
<dbReference type="OrthoDB" id="5398572at2759"/>
<feature type="region of interest" description="Disordered" evidence="1">
    <location>
        <begin position="370"/>
        <end position="418"/>
    </location>
</feature>
<feature type="compositionally biased region" description="Basic and acidic residues" evidence="1">
    <location>
        <begin position="573"/>
        <end position="589"/>
    </location>
</feature>
<reference evidence="3 4" key="1">
    <citation type="submission" date="2015-01" db="EMBL/GenBank/DDBJ databases">
        <title>The Genome Sequence of Rhinocladiella mackenzie CBS 650.93.</title>
        <authorList>
            <consortium name="The Broad Institute Genomics Platform"/>
            <person name="Cuomo C."/>
            <person name="de Hoog S."/>
            <person name="Gorbushina A."/>
            <person name="Stielow B."/>
            <person name="Teixiera M."/>
            <person name="Abouelleil A."/>
            <person name="Chapman S.B."/>
            <person name="Priest M."/>
            <person name="Young S.K."/>
            <person name="Wortman J."/>
            <person name="Nusbaum C."/>
            <person name="Birren B."/>
        </authorList>
    </citation>
    <scope>NUCLEOTIDE SEQUENCE [LARGE SCALE GENOMIC DNA]</scope>
    <source>
        <strain evidence="3 4">CBS 650.93</strain>
    </source>
</reference>
<dbReference type="EMBL" id="KN847477">
    <property type="protein sequence ID" value="KIX06298.1"/>
    <property type="molecule type" value="Genomic_DNA"/>
</dbReference>
<evidence type="ECO:0000313" key="4">
    <source>
        <dbReference type="Proteomes" id="UP000053617"/>
    </source>
</evidence>
<keyword evidence="4" id="KW-1185">Reference proteome</keyword>
<evidence type="ECO:0000256" key="1">
    <source>
        <dbReference type="SAM" id="MobiDB-lite"/>
    </source>
</evidence>
<feature type="compositionally biased region" description="Acidic residues" evidence="1">
    <location>
        <begin position="465"/>
        <end position="478"/>
    </location>
</feature>
<dbReference type="HOGENOM" id="CLU_356008_0_0_1"/>
<dbReference type="RefSeq" id="XP_013273434.1">
    <property type="nucleotide sequence ID" value="XM_013417980.1"/>
</dbReference>
<dbReference type="InterPro" id="IPR052833">
    <property type="entry name" value="Telomeric_DNA-bd_trans-reg"/>
</dbReference>
<dbReference type="InterPro" id="IPR001005">
    <property type="entry name" value="SANT/Myb"/>
</dbReference>
<dbReference type="GO" id="GO:0010833">
    <property type="term" value="P:telomere maintenance via telomere lengthening"/>
    <property type="evidence" value="ECO:0007669"/>
    <property type="project" value="TreeGrafter"/>
</dbReference>
<protein>
    <recommendedName>
        <fullName evidence="2">Myb-like domain-containing protein</fullName>
    </recommendedName>
</protein>
<feature type="compositionally biased region" description="Low complexity" evidence="1">
    <location>
        <begin position="76"/>
        <end position="88"/>
    </location>
</feature>
<dbReference type="GeneID" id="25292344"/>
<feature type="region of interest" description="Disordered" evidence="1">
    <location>
        <begin position="1"/>
        <end position="48"/>
    </location>
</feature>
<feature type="region of interest" description="Disordered" evidence="1">
    <location>
        <begin position="454"/>
        <end position="716"/>
    </location>
</feature>
<dbReference type="VEuPathDB" id="FungiDB:Z518_04273"/>
<accession>A0A0D2H7B7</accession>
<dbReference type="PANTHER" id="PTHR47807:SF1">
    <property type="entry name" value="PROTEIN TBF1"/>
    <property type="match status" value="1"/>
</dbReference>
<feature type="compositionally biased region" description="Acidic residues" evidence="1">
    <location>
        <begin position="609"/>
        <end position="619"/>
    </location>
</feature>
<feature type="compositionally biased region" description="Polar residues" evidence="1">
    <location>
        <begin position="590"/>
        <end position="601"/>
    </location>
</feature>
<feature type="compositionally biased region" description="Acidic residues" evidence="1">
    <location>
        <begin position="563"/>
        <end position="572"/>
    </location>
</feature>
<dbReference type="CDD" id="cd11660">
    <property type="entry name" value="SANT_TRF"/>
    <property type="match status" value="1"/>
</dbReference>
<dbReference type="GO" id="GO:0003691">
    <property type="term" value="F:double-stranded telomeric DNA binding"/>
    <property type="evidence" value="ECO:0007669"/>
    <property type="project" value="TreeGrafter"/>
</dbReference>
<feature type="domain" description="Myb-like" evidence="2">
    <location>
        <begin position="739"/>
        <end position="796"/>
    </location>
</feature>
<dbReference type="STRING" id="1442369.A0A0D2H7B7"/>
<dbReference type="AlphaFoldDB" id="A0A0D2H7B7"/>
<dbReference type="Gene3D" id="1.10.10.60">
    <property type="entry name" value="Homeodomain-like"/>
    <property type="match status" value="1"/>
</dbReference>
<proteinExistence type="predicted"/>
<feature type="compositionally biased region" description="Polar residues" evidence="1">
    <location>
        <begin position="22"/>
        <end position="35"/>
    </location>
</feature>
<feature type="compositionally biased region" description="Polar residues" evidence="1">
    <location>
        <begin position="634"/>
        <end position="644"/>
    </location>
</feature>